<keyword evidence="1" id="KW-0732">Signal</keyword>
<dbReference type="EMBL" id="CP001831">
    <property type="protein sequence ID" value="AEH81311.1"/>
    <property type="molecule type" value="Genomic_DNA"/>
</dbReference>
<feature type="signal peptide" evidence="1">
    <location>
        <begin position="1"/>
        <end position="24"/>
    </location>
</feature>
<dbReference type="AlphaFoldDB" id="F7XBT9"/>
<dbReference type="InterPro" id="IPR022028">
    <property type="entry name" value="DUF3604"/>
</dbReference>
<organism evidence="2 3">
    <name type="scientific">Sinorhizobium meliloti (strain SM11)</name>
    <dbReference type="NCBI Taxonomy" id="707241"/>
    <lineage>
        <taxon>Bacteria</taxon>
        <taxon>Pseudomonadati</taxon>
        <taxon>Pseudomonadota</taxon>
        <taxon>Alphaproteobacteria</taxon>
        <taxon>Hyphomicrobiales</taxon>
        <taxon>Rhizobiaceae</taxon>
        <taxon>Sinorhizobium/Ensifer group</taxon>
        <taxon>Sinorhizobium</taxon>
    </lineage>
</organism>
<dbReference type="HOGENOM" id="CLU_1407919_0_0_5"/>
<dbReference type="Pfam" id="PF12228">
    <property type="entry name" value="DUF3604"/>
    <property type="match status" value="1"/>
</dbReference>
<sequence>MLKSRLSCSAVSALILVVSSSAMGQETLMDAGQIDPATVQKFFKKPGYSPYAGRNYPAQVFWGDEHVHTGWSVDAGMSGATLTPEDAVRFARGEEVLSSTGQPAKLGRPLDWIAVTDHSDGMGVISEIKAGNPELMADPVQKRWHDMMLAGPEQAAAATMELINAQANKQLPASIMDPKFAKSVWLKNSAIME</sequence>
<evidence type="ECO:0000313" key="3">
    <source>
        <dbReference type="Proteomes" id="UP000009045"/>
    </source>
</evidence>
<evidence type="ECO:0008006" key="4">
    <source>
        <dbReference type="Google" id="ProtNLM"/>
    </source>
</evidence>
<gene>
    <name evidence="2" type="ordered locus">SM11_pC0238</name>
</gene>
<name>F7XBT9_SINMM</name>
<accession>F7XBT9</accession>
<dbReference type="Proteomes" id="UP000009045">
    <property type="component" value="Plasmid pSmeSM11c"/>
</dbReference>
<geneLocation type="plasmid" evidence="2 3">
    <name>pSmeSM11c</name>
</geneLocation>
<proteinExistence type="predicted"/>
<feature type="chain" id="PRO_5003371715" description="DUF3604 domain-containing protein" evidence="1">
    <location>
        <begin position="25"/>
        <end position="193"/>
    </location>
</feature>
<dbReference type="Gene3D" id="3.20.20.140">
    <property type="entry name" value="Metal-dependent hydrolases"/>
    <property type="match status" value="1"/>
</dbReference>
<evidence type="ECO:0000313" key="2">
    <source>
        <dbReference type="EMBL" id="AEH81311.1"/>
    </source>
</evidence>
<keyword evidence="2" id="KW-0614">Plasmid</keyword>
<protein>
    <recommendedName>
        <fullName evidence="4">DUF3604 domain-containing protein</fullName>
    </recommendedName>
</protein>
<reference evidence="2 3" key="1">
    <citation type="journal article" date="2011" name="J. Biotechnol.">
        <title>The complete genome sequence of the dominant Sinorhizobium meliloti field isolate SM11 extends the S. meliloti pan-genome.</title>
        <authorList>
            <person name="Schneiker-Bekel S."/>
            <person name="Wibberg D."/>
            <person name="Bekel T."/>
            <person name="Blom J."/>
            <person name="Linke B."/>
            <person name="Neuweger H."/>
            <person name="Stiens M."/>
            <person name="Vorholter F.J."/>
            <person name="Weidner S."/>
            <person name="Goesmann A."/>
            <person name="Puhler A."/>
            <person name="Schluter A."/>
        </authorList>
    </citation>
    <scope>NUCLEOTIDE SEQUENCE [LARGE SCALE GENOMIC DNA]</scope>
    <source>
        <strain evidence="2 3">SM11</strain>
        <plasmid evidence="3">pSmeSM11c</plasmid>
    </source>
</reference>
<dbReference type="KEGG" id="smx:SM11_pC0238"/>
<evidence type="ECO:0000256" key="1">
    <source>
        <dbReference type="SAM" id="SignalP"/>
    </source>
</evidence>
<dbReference type="PATRIC" id="fig|707241.3.peg.4231"/>